<organism evidence="2 3">
    <name type="scientific">Eragrostis curvula</name>
    <name type="common">weeping love grass</name>
    <dbReference type="NCBI Taxonomy" id="38414"/>
    <lineage>
        <taxon>Eukaryota</taxon>
        <taxon>Viridiplantae</taxon>
        <taxon>Streptophyta</taxon>
        <taxon>Embryophyta</taxon>
        <taxon>Tracheophyta</taxon>
        <taxon>Spermatophyta</taxon>
        <taxon>Magnoliopsida</taxon>
        <taxon>Liliopsida</taxon>
        <taxon>Poales</taxon>
        <taxon>Poaceae</taxon>
        <taxon>PACMAD clade</taxon>
        <taxon>Chloridoideae</taxon>
        <taxon>Eragrostideae</taxon>
        <taxon>Eragrostidinae</taxon>
        <taxon>Eragrostis</taxon>
    </lineage>
</organism>
<feature type="non-terminal residue" evidence="2">
    <location>
        <position position="1"/>
    </location>
</feature>
<feature type="chain" id="PRO_5023912808" description="Bifunctional inhibitor/plant lipid transfer protein/seed storage helical domain-containing protein" evidence="1">
    <location>
        <begin position="29"/>
        <end position="128"/>
    </location>
</feature>
<keyword evidence="1" id="KW-0732">Signal</keyword>
<dbReference type="OrthoDB" id="651678at2759"/>
<proteinExistence type="predicted"/>
<reference evidence="2 3" key="1">
    <citation type="journal article" date="2019" name="Sci. Rep.">
        <title>A high-quality genome of Eragrostis curvula grass provides insights into Poaceae evolution and supports new strategies to enhance forage quality.</title>
        <authorList>
            <person name="Carballo J."/>
            <person name="Santos B.A.C.M."/>
            <person name="Zappacosta D."/>
            <person name="Garbus I."/>
            <person name="Selva J.P."/>
            <person name="Gallo C.A."/>
            <person name="Diaz A."/>
            <person name="Albertini E."/>
            <person name="Caccamo M."/>
            <person name="Echenique V."/>
        </authorList>
    </citation>
    <scope>NUCLEOTIDE SEQUENCE [LARGE SCALE GENOMIC DNA]</scope>
    <source>
        <strain evidence="3">cv. Victoria</strain>
        <tissue evidence="2">Leaf</tissue>
    </source>
</reference>
<protein>
    <recommendedName>
        <fullName evidence="4">Bifunctional inhibitor/plant lipid transfer protein/seed storage helical domain-containing protein</fullName>
    </recommendedName>
</protein>
<evidence type="ECO:0000256" key="1">
    <source>
        <dbReference type="SAM" id="SignalP"/>
    </source>
</evidence>
<dbReference type="PANTHER" id="PTHR33286:SF16">
    <property type="entry name" value="BIFUNCTIONAL INHIBITOR_PLANT LIPID TRANSFER PROTEIN_SEED STORAGE HELICAL DOMAIN-CONTAINING PROTEIN"/>
    <property type="match status" value="1"/>
</dbReference>
<accession>A0A5J9U0D5</accession>
<feature type="signal peptide" evidence="1">
    <location>
        <begin position="1"/>
        <end position="28"/>
    </location>
</feature>
<gene>
    <name evidence="2" type="ORF">EJB05_33113</name>
</gene>
<dbReference type="Gramene" id="TVU17099">
    <property type="protein sequence ID" value="TVU17099"/>
    <property type="gene ID" value="EJB05_33113"/>
</dbReference>
<evidence type="ECO:0000313" key="3">
    <source>
        <dbReference type="Proteomes" id="UP000324897"/>
    </source>
</evidence>
<evidence type="ECO:0008006" key="4">
    <source>
        <dbReference type="Google" id="ProtNLM"/>
    </source>
</evidence>
<name>A0A5J9U0D5_9POAL</name>
<feature type="non-terminal residue" evidence="2">
    <location>
        <position position="128"/>
    </location>
</feature>
<dbReference type="PANTHER" id="PTHR33286">
    <property type="entry name" value="BIFUNCTIONAL INHIBITOR/LIPID-TRANSFER PROTEIN/SEED STORAGE 2S ALBUMIN SUPERFAMILY PROTEIN"/>
    <property type="match status" value="1"/>
</dbReference>
<keyword evidence="3" id="KW-1185">Reference proteome</keyword>
<comment type="caution">
    <text evidence="2">The sequence shown here is derived from an EMBL/GenBank/DDBJ whole genome shotgun (WGS) entry which is preliminary data.</text>
</comment>
<dbReference type="AlphaFoldDB" id="A0A5J9U0D5"/>
<dbReference type="EMBL" id="RWGY01000029">
    <property type="protein sequence ID" value="TVU17099.1"/>
    <property type="molecule type" value="Genomic_DNA"/>
</dbReference>
<dbReference type="Proteomes" id="UP000324897">
    <property type="component" value="Chromosome 7"/>
</dbReference>
<evidence type="ECO:0000313" key="2">
    <source>
        <dbReference type="EMBL" id="TVU17099.1"/>
    </source>
</evidence>
<sequence length="128" mass="14447">MTISKILGVFYLLLILVLWSSSFHDARAYQIQDDTKYHLMHQCILYMEKDVGDVTPGYNSLCCKRVRRANVCDICDQLTPGEKSRIQLSKWVHITRECGNPLPVGFNCAGYVVPPLESPSSPPPPPPR</sequence>